<accession>A0A0G3CB15</accession>
<feature type="transmembrane region" description="Helical" evidence="1">
    <location>
        <begin position="20"/>
        <end position="41"/>
    </location>
</feature>
<dbReference type="PATRIC" id="fig|796385.3.peg.2677"/>
<evidence type="ECO:0000259" key="2">
    <source>
        <dbReference type="Pfam" id="PF07790"/>
    </source>
</evidence>
<dbReference type="InterPro" id="IPR012859">
    <property type="entry name" value="Pilin_N_archaeal"/>
</dbReference>
<keyword evidence="1" id="KW-0812">Transmembrane</keyword>
<name>A0A0G3CB15_METBA</name>
<dbReference type="Proteomes" id="UP000035331">
    <property type="component" value="Chromosome"/>
</dbReference>
<dbReference type="AlphaFoldDB" id="A0A0G3CB15"/>
<dbReference type="GeneID" id="24885879"/>
<dbReference type="PANTHER" id="PTHR38138:SF1">
    <property type="entry name" value="ARCHAEAL TYPE IV PILIN N-TERMINAL DOMAIN-CONTAINING PROTEIN"/>
    <property type="match status" value="1"/>
</dbReference>
<gene>
    <name evidence="3" type="ORF">MCM1_2170</name>
</gene>
<protein>
    <recommendedName>
        <fullName evidence="2">Archaeal Type IV pilin N-terminal domain-containing protein</fullName>
    </recommendedName>
</protein>
<dbReference type="EMBL" id="CP008746">
    <property type="protein sequence ID" value="AKJ39189.1"/>
    <property type="molecule type" value="Genomic_DNA"/>
</dbReference>
<organism evidence="3 4">
    <name type="scientific">Methanosarcina barkeri CM1</name>
    <dbReference type="NCBI Taxonomy" id="796385"/>
    <lineage>
        <taxon>Archaea</taxon>
        <taxon>Methanobacteriati</taxon>
        <taxon>Methanobacteriota</taxon>
        <taxon>Stenosarchaea group</taxon>
        <taxon>Methanomicrobia</taxon>
        <taxon>Methanosarcinales</taxon>
        <taxon>Methanosarcinaceae</taxon>
        <taxon>Methanosarcina</taxon>
    </lineage>
</organism>
<feature type="domain" description="Archaeal Type IV pilin N-terminal" evidence="2">
    <location>
        <begin position="14"/>
        <end position="88"/>
    </location>
</feature>
<dbReference type="Pfam" id="PF07790">
    <property type="entry name" value="Pilin_N"/>
    <property type="match status" value="1"/>
</dbReference>
<sequence>MEGKKYRAFCHDCRGVSEVYGQILMMGIVVLAFSTIAITVFSDGGVVKPEHTPHTDLQETVNATADIVEVVHSGGEDIDLSNIKIILIVESPGKSELKHLEFSRSKFEIRNPDGTDSDDDLFMLGDCIFIDTSKADDRGGKYNITSSDTIDMFFVDMPSEQVIQRVALQHGNKDISGVTDLVTGRYWITPYPNGTATDTSGGWISTEATNEIGDGIFTVYYPPSKNDDDPNSTAQVFDFNINSTKEGVSAPIHKVTLKIVYSVHDGSYKDLALDISIGEPENWIRVDEDMPQYKQDFDAHEIDLTPYVKTIDDLEKFKARFVIITNASKNADKKSWIDFLGIHVD</sequence>
<proteinExistence type="predicted"/>
<reference evidence="3 4" key="2">
    <citation type="journal article" date="2015" name="Stand. Genomic Sci.">
        <title>The complete genome sequence of the rumen methanogen Methanosarcina barkeri CM1.</title>
        <authorList>
            <person name="Lambie S.C."/>
            <person name="Kelly W.J."/>
            <person name="Leahy S.C."/>
            <person name="Li D."/>
            <person name="Reilly K."/>
            <person name="McAllister T.A."/>
            <person name="Valle E.R."/>
            <person name="Attwood G.T."/>
            <person name="Altermann E."/>
        </authorList>
    </citation>
    <scope>NUCLEOTIDE SEQUENCE [LARGE SCALE GENOMIC DNA]</scope>
    <source>
        <strain evidence="3 4">CM1</strain>
    </source>
</reference>
<reference evidence="4" key="1">
    <citation type="submission" date="2014-06" db="EMBL/GenBank/DDBJ databases">
        <title>The complete genome sequence of Methanosarcina barkeri CM1.</title>
        <authorList>
            <consortium name="Pastoral Greenhouse Gas Research Consortium"/>
            <person name="Lambie S.C."/>
            <person name="Leahy S.C."/>
            <person name="Kelly W.J."/>
            <person name="Li D."/>
            <person name="Reilly K."/>
            <person name="Attwood G.T."/>
            <person name="Altermann E."/>
        </authorList>
    </citation>
    <scope>NUCLEOTIDE SEQUENCE [LARGE SCALE GENOMIC DNA]</scope>
    <source>
        <strain evidence="4">CM1</strain>
    </source>
</reference>
<dbReference type="PANTHER" id="PTHR38138">
    <property type="entry name" value="VNG6441H"/>
    <property type="match status" value="1"/>
</dbReference>
<dbReference type="GeneID" id="24843672"/>
<evidence type="ECO:0000313" key="3">
    <source>
        <dbReference type="EMBL" id="AKJ39189.1"/>
    </source>
</evidence>
<keyword evidence="1" id="KW-1133">Transmembrane helix</keyword>
<keyword evidence="1" id="KW-0472">Membrane</keyword>
<evidence type="ECO:0000313" key="4">
    <source>
        <dbReference type="Proteomes" id="UP000035331"/>
    </source>
</evidence>
<evidence type="ECO:0000256" key="1">
    <source>
        <dbReference type="SAM" id="Phobius"/>
    </source>
</evidence>
<dbReference type="RefSeq" id="WP_048120053.1">
    <property type="nucleotide sequence ID" value="NZ_CP008746.1"/>
</dbReference>